<sequence length="151" mass="17989">MFEILDTEVWLGIFILTGILYFIRYMQNRNRKRTVYRVSADSLQRSKQVLVAYLPLIEGGDTKSVIDKRRLPFPKEHVKSAAKILAYYYWKKKQPEELARVKNAYISLCRFQNSDMDLEDQAGEMTREHKLNSREFDQYMSHSPFNVKKKK</sequence>
<dbReference type="RefSeq" id="WP_158947281.1">
    <property type="nucleotide sequence ID" value="NZ_CP046400.1"/>
</dbReference>
<keyword evidence="1" id="KW-1133">Transmembrane helix</keyword>
<dbReference type="KEGG" id="psel:GM415_07925"/>
<organism evidence="2 3">
    <name type="scientific">Pseudodesulfovibrio cashew</name>
    <dbReference type="NCBI Taxonomy" id="2678688"/>
    <lineage>
        <taxon>Bacteria</taxon>
        <taxon>Pseudomonadati</taxon>
        <taxon>Thermodesulfobacteriota</taxon>
        <taxon>Desulfovibrionia</taxon>
        <taxon>Desulfovibrionales</taxon>
        <taxon>Desulfovibrionaceae</taxon>
    </lineage>
</organism>
<keyword evidence="3" id="KW-1185">Reference proteome</keyword>
<dbReference type="EMBL" id="CP046400">
    <property type="protein sequence ID" value="QGY40057.1"/>
    <property type="molecule type" value="Genomic_DNA"/>
</dbReference>
<feature type="transmembrane region" description="Helical" evidence="1">
    <location>
        <begin position="6"/>
        <end position="23"/>
    </location>
</feature>
<proteinExistence type="predicted"/>
<evidence type="ECO:0000256" key="1">
    <source>
        <dbReference type="SAM" id="Phobius"/>
    </source>
</evidence>
<keyword evidence="1" id="KW-0472">Membrane</keyword>
<name>A0A6I6JIQ5_9BACT</name>
<reference evidence="2 3" key="1">
    <citation type="submission" date="2019-11" db="EMBL/GenBank/DDBJ databases">
        <authorList>
            <person name="Zheng R.K."/>
            <person name="Sun C.M."/>
        </authorList>
    </citation>
    <scope>NUCLEOTIDE SEQUENCE [LARGE SCALE GENOMIC DNA]</scope>
    <source>
        <strain evidence="2 3">SRB007</strain>
    </source>
</reference>
<evidence type="ECO:0000313" key="3">
    <source>
        <dbReference type="Proteomes" id="UP000428328"/>
    </source>
</evidence>
<protein>
    <submittedName>
        <fullName evidence="2">Uncharacterized protein</fullName>
    </submittedName>
</protein>
<evidence type="ECO:0000313" key="2">
    <source>
        <dbReference type="EMBL" id="QGY40057.1"/>
    </source>
</evidence>
<dbReference type="AlphaFoldDB" id="A0A6I6JIQ5"/>
<accession>A0A6I6JIQ5</accession>
<keyword evidence="1" id="KW-0812">Transmembrane</keyword>
<gene>
    <name evidence="2" type="ORF">GM415_07925</name>
</gene>
<dbReference type="Proteomes" id="UP000428328">
    <property type="component" value="Chromosome"/>
</dbReference>